<accession>A0ABR0J4N8</accession>
<evidence type="ECO:0000256" key="1">
    <source>
        <dbReference type="SAM" id="MobiDB-lite"/>
    </source>
</evidence>
<reference evidence="2 3" key="1">
    <citation type="submission" date="2023-08" db="EMBL/GenBank/DDBJ databases">
        <title>Black Yeasts Isolated from many extreme environments.</title>
        <authorList>
            <person name="Coleine C."/>
            <person name="Stajich J.E."/>
            <person name="Selbmann L."/>
        </authorList>
    </citation>
    <scope>NUCLEOTIDE SEQUENCE [LARGE SCALE GENOMIC DNA]</scope>
    <source>
        <strain evidence="2 3">CCFEE 6328</strain>
    </source>
</reference>
<dbReference type="Proteomes" id="UP001345691">
    <property type="component" value="Unassembled WGS sequence"/>
</dbReference>
<dbReference type="EMBL" id="JAVRRF010000018">
    <property type="protein sequence ID" value="KAK5056406.1"/>
    <property type="molecule type" value="Genomic_DNA"/>
</dbReference>
<protein>
    <submittedName>
        <fullName evidence="2">Uncharacterized protein</fullName>
    </submittedName>
</protein>
<comment type="caution">
    <text evidence="2">The sequence shown here is derived from an EMBL/GenBank/DDBJ whole genome shotgun (WGS) entry which is preliminary data.</text>
</comment>
<name>A0ABR0J4N8_9EURO</name>
<gene>
    <name evidence="2" type="ORF">LTR69_007947</name>
</gene>
<evidence type="ECO:0000313" key="3">
    <source>
        <dbReference type="Proteomes" id="UP001345691"/>
    </source>
</evidence>
<evidence type="ECO:0000313" key="2">
    <source>
        <dbReference type="EMBL" id="KAK5056406.1"/>
    </source>
</evidence>
<feature type="region of interest" description="Disordered" evidence="1">
    <location>
        <begin position="202"/>
        <end position="232"/>
    </location>
</feature>
<sequence length="232" mass="26382">MDFSQIVSDRADVSASATPNQRHLVPILPKDHIIHGQIDPDFMLPADWLTSKNKKWRVEHTEALEELLLANNFFKVDMLDTRSKAEFKTIADSLKVYFTIETWTDLQTQALRDKVATKMKRIRADLVVKGRVMRQGDNYTVVPEPVKVHGADSISARRTAELRQYIRSLSEEDRQAAFEVLVETWDLPMLTWGIQKLRAATSSGRWSNPQPQPGGSVAPLGNKLSWVTSDKR</sequence>
<organism evidence="2 3">
    <name type="scientific">Exophiala sideris</name>
    <dbReference type="NCBI Taxonomy" id="1016849"/>
    <lineage>
        <taxon>Eukaryota</taxon>
        <taxon>Fungi</taxon>
        <taxon>Dikarya</taxon>
        <taxon>Ascomycota</taxon>
        <taxon>Pezizomycotina</taxon>
        <taxon>Eurotiomycetes</taxon>
        <taxon>Chaetothyriomycetidae</taxon>
        <taxon>Chaetothyriales</taxon>
        <taxon>Herpotrichiellaceae</taxon>
        <taxon>Exophiala</taxon>
    </lineage>
</organism>
<keyword evidence="3" id="KW-1185">Reference proteome</keyword>
<proteinExistence type="predicted"/>